<gene>
    <name evidence="3" type="ORF">O6P37_17615</name>
</gene>
<feature type="compositionally biased region" description="Pro residues" evidence="1">
    <location>
        <begin position="62"/>
        <end position="82"/>
    </location>
</feature>
<feature type="compositionally biased region" description="Basic residues" evidence="1">
    <location>
        <begin position="11"/>
        <end position="20"/>
    </location>
</feature>
<dbReference type="Proteomes" id="UP001142153">
    <property type="component" value="Unassembled WGS sequence"/>
</dbReference>
<feature type="region of interest" description="Disordered" evidence="1">
    <location>
        <begin position="1"/>
        <end position="23"/>
    </location>
</feature>
<accession>A0ABT4PVW5</accession>
<feature type="region of interest" description="Disordered" evidence="1">
    <location>
        <begin position="60"/>
        <end position="100"/>
    </location>
</feature>
<evidence type="ECO:0000313" key="4">
    <source>
        <dbReference type="Proteomes" id="UP001142153"/>
    </source>
</evidence>
<evidence type="ECO:0000256" key="2">
    <source>
        <dbReference type="SAM" id="Phobius"/>
    </source>
</evidence>
<keyword evidence="2" id="KW-0812">Transmembrane</keyword>
<keyword evidence="2" id="KW-0472">Membrane</keyword>
<reference evidence="3" key="1">
    <citation type="submission" date="2022-12" db="EMBL/GenBank/DDBJ databases">
        <authorList>
            <person name="Deng Y."/>
            <person name="Zhang Y.-Q."/>
        </authorList>
    </citation>
    <scope>NUCLEOTIDE SEQUENCE</scope>
    <source>
        <strain evidence="3">CPCC 205372</strain>
    </source>
</reference>
<name>A0ABT4PVW5_9MYCO</name>
<evidence type="ECO:0000256" key="1">
    <source>
        <dbReference type="SAM" id="MobiDB-lite"/>
    </source>
</evidence>
<keyword evidence="2" id="KW-1133">Transmembrane helix</keyword>
<evidence type="ECO:0008006" key="5">
    <source>
        <dbReference type="Google" id="ProtNLM"/>
    </source>
</evidence>
<sequence>MLAPPSGQYRTRGRHRKPPSHRQQFVRRCLAGGGVTALLAGLLVLAGLVITWPMKAAGPMVGPRPAPSATAAPPPRPSPDPPSRTATASDIRGFTESGPRCDPAQTALAIGRTPRSLVVICTAAAGRLEYLGVRLSDSAMLRTTAERTAARGFVARNDDVRYAVSPTELLITAGSTVVKREPMIEFVRAGAADAPAPR</sequence>
<protein>
    <recommendedName>
        <fullName evidence="5">Protein kinase</fullName>
    </recommendedName>
</protein>
<evidence type="ECO:0000313" key="3">
    <source>
        <dbReference type="EMBL" id="MCZ8380688.1"/>
    </source>
</evidence>
<proteinExistence type="predicted"/>
<feature type="transmembrane region" description="Helical" evidence="2">
    <location>
        <begin position="29"/>
        <end position="54"/>
    </location>
</feature>
<dbReference type="RefSeq" id="WP_269895441.1">
    <property type="nucleotide sequence ID" value="NZ_JAPZPY010000008.1"/>
</dbReference>
<comment type="caution">
    <text evidence="3">The sequence shown here is derived from an EMBL/GenBank/DDBJ whole genome shotgun (WGS) entry which is preliminary data.</text>
</comment>
<dbReference type="EMBL" id="JAPZPY010000008">
    <property type="protein sequence ID" value="MCZ8380688.1"/>
    <property type="molecule type" value="Genomic_DNA"/>
</dbReference>
<organism evidence="3 4">
    <name type="scientific">Mycobacterium hippophais</name>
    <dbReference type="NCBI Taxonomy" id="3016340"/>
    <lineage>
        <taxon>Bacteria</taxon>
        <taxon>Bacillati</taxon>
        <taxon>Actinomycetota</taxon>
        <taxon>Actinomycetes</taxon>
        <taxon>Mycobacteriales</taxon>
        <taxon>Mycobacteriaceae</taxon>
        <taxon>Mycobacterium</taxon>
    </lineage>
</organism>
<keyword evidence="4" id="KW-1185">Reference proteome</keyword>